<dbReference type="OrthoDB" id="9811314at2"/>
<dbReference type="Proteomes" id="UP000001505">
    <property type="component" value="Chromosome"/>
</dbReference>
<dbReference type="InterPro" id="IPR007863">
    <property type="entry name" value="Peptidase_M16_C"/>
</dbReference>
<keyword evidence="3" id="KW-0378">Hydrolase</keyword>
<reference evidence="3 4" key="1">
    <citation type="journal article" date="2010" name="PLoS ONE">
        <title>The Waddlia genome: a window into chlamydial biology.</title>
        <authorList>
            <person name="Bertelli C."/>
            <person name="Collyn F."/>
            <person name="Croxatto A."/>
            <person name="Ruckert C."/>
            <person name="Polkinghorne A."/>
            <person name="Kebbi-Beghdadi C."/>
            <person name="Goesmann A."/>
            <person name="Vaughan L."/>
            <person name="Greub G."/>
        </authorList>
    </citation>
    <scope>NUCLEOTIDE SEQUENCE [LARGE SCALE GENOMIC DNA]</scope>
    <source>
        <strain evidence="4">ATCC VR-1470 / WSU 86-1044</strain>
    </source>
</reference>
<evidence type="ECO:0000256" key="1">
    <source>
        <dbReference type="SAM" id="SignalP"/>
    </source>
</evidence>
<dbReference type="EMBL" id="CP001928">
    <property type="protein sequence ID" value="ADI38314.1"/>
    <property type="molecule type" value="Genomic_DNA"/>
</dbReference>
<proteinExistence type="predicted"/>
<keyword evidence="3" id="KW-0645">Protease</keyword>
<evidence type="ECO:0000313" key="4">
    <source>
        <dbReference type="Proteomes" id="UP000001505"/>
    </source>
</evidence>
<accession>D6YW03</accession>
<dbReference type="RefSeq" id="WP_013182028.1">
    <property type="nucleotide sequence ID" value="NC_014225.1"/>
</dbReference>
<dbReference type="GO" id="GO:0046872">
    <property type="term" value="F:metal ion binding"/>
    <property type="evidence" value="ECO:0007669"/>
    <property type="project" value="InterPro"/>
</dbReference>
<dbReference type="GO" id="GO:0006508">
    <property type="term" value="P:proteolysis"/>
    <property type="evidence" value="ECO:0007669"/>
    <property type="project" value="UniProtKB-KW"/>
</dbReference>
<dbReference type="SUPFAM" id="SSF63411">
    <property type="entry name" value="LuxS/MPP-like metallohydrolase"/>
    <property type="match status" value="1"/>
</dbReference>
<name>D6YW03_WADCW</name>
<protein>
    <submittedName>
        <fullName evidence="3">Metalloprotease</fullName>
        <ecNumber evidence="3">3.4.24.-</ecNumber>
    </submittedName>
</protein>
<feature type="domain" description="Peptidase M16 C-terminal" evidence="2">
    <location>
        <begin position="198"/>
        <end position="368"/>
    </location>
</feature>
<evidence type="ECO:0000313" key="3">
    <source>
        <dbReference type="EMBL" id="ADI38314.1"/>
    </source>
</evidence>
<dbReference type="AlphaFoldDB" id="D6YW03"/>
<evidence type="ECO:0000259" key="2">
    <source>
        <dbReference type="Pfam" id="PF05193"/>
    </source>
</evidence>
<dbReference type="Gene3D" id="3.30.830.10">
    <property type="entry name" value="Metalloenzyme, LuxS/M16 peptidase-like"/>
    <property type="match status" value="2"/>
</dbReference>
<sequence>MLKRIVLTFLFGFSTLAADFYQETGVEVFVLENGMRVALKQTENEPGEVLVRLMAEGGFAELPARHRAAGEISLKAALRSGISDFGFDKMHTLLYEYSIEFETQMQPFSRSLELSSGSNELEQLFKFVNLFFTKSRFSQKAYEAHKKNLQVLLKNREFDSIQKFEDAFMDLNTQQFHVFNSLKAKDVEKASFEQSQHFFNQSFVNPADFVCVVVGDFSSEKAKQLIINYLGEIPKKDGATSPKIPRLPNFQKGIKTKVMKNSQKSHAITRMTFPLQLAVKQDNARCLEVVNSLIKERLESKLCQQEDLKAEIRVCLDFPYYPSFHCPWITIQYISDQKFVSSIGQSILVELKRMQIDGFTKEEIEKIRIASEASEKLAQMENFYWLTQIANYMIWNWDLAKLKKDFQGASCWNLGEANKNMSSAISMDHYSIISLQP</sequence>
<dbReference type="KEGG" id="wch:wcw_0954"/>
<dbReference type="eggNOG" id="COG0612">
    <property type="taxonomic scope" value="Bacteria"/>
</dbReference>
<organism evidence="3 4">
    <name type="scientific">Waddlia chondrophila (strain ATCC VR-1470 / WSU 86-1044)</name>
    <dbReference type="NCBI Taxonomy" id="716544"/>
    <lineage>
        <taxon>Bacteria</taxon>
        <taxon>Pseudomonadati</taxon>
        <taxon>Chlamydiota</taxon>
        <taxon>Chlamydiia</taxon>
        <taxon>Parachlamydiales</taxon>
        <taxon>Waddliaceae</taxon>
        <taxon>Waddlia</taxon>
    </lineage>
</organism>
<dbReference type="Pfam" id="PF05193">
    <property type="entry name" value="Peptidase_M16_C"/>
    <property type="match status" value="1"/>
</dbReference>
<keyword evidence="3" id="KW-0482">Metalloprotease</keyword>
<dbReference type="EC" id="3.4.24.-" evidence="3"/>
<dbReference type="HOGENOM" id="CLU_626915_0_0_0"/>
<dbReference type="InterPro" id="IPR011249">
    <property type="entry name" value="Metalloenz_LuxS/M16"/>
</dbReference>
<keyword evidence="1" id="KW-0732">Signal</keyword>
<gene>
    <name evidence="3" type="ordered locus">wcw_0954</name>
</gene>
<feature type="signal peptide" evidence="1">
    <location>
        <begin position="1"/>
        <end position="17"/>
    </location>
</feature>
<dbReference type="STRING" id="716544.wcw_0954"/>
<dbReference type="GO" id="GO:0008237">
    <property type="term" value="F:metallopeptidase activity"/>
    <property type="evidence" value="ECO:0007669"/>
    <property type="project" value="UniProtKB-KW"/>
</dbReference>
<feature type="chain" id="PRO_5003091319" evidence="1">
    <location>
        <begin position="18"/>
        <end position="437"/>
    </location>
</feature>
<keyword evidence="4" id="KW-1185">Reference proteome</keyword>